<protein>
    <recommendedName>
        <fullName evidence="5">MARVEL domain-containing protein</fullName>
    </recommendedName>
</protein>
<dbReference type="PANTHER" id="PTHR42069:SF1">
    <property type="entry name" value="MARVEL DOMAIN-CONTAINING PROTEIN"/>
    <property type="match status" value="1"/>
</dbReference>
<dbReference type="OrthoDB" id="5371583at2759"/>
<organism evidence="3 4">
    <name type="scientific">Botrytis galanthina</name>
    <dbReference type="NCBI Taxonomy" id="278940"/>
    <lineage>
        <taxon>Eukaryota</taxon>
        <taxon>Fungi</taxon>
        <taxon>Dikarya</taxon>
        <taxon>Ascomycota</taxon>
        <taxon>Pezizomycotina</taxon>
        <taxon>Leotiomycetes</taxon>
        <taxon>Helotiales</taxon>
        <taxon>Sclerotiniaceae</taxon>
        <taxon>Botrytis</taxon>
    </lineage>
</organism>
<dbReference type="PANTHER" id="PTHR42069">
    <property type="entry name" value="HYPHAL ANASTAMOSIS-8 PROTEIN"/>
    <property type="match status" value="1"/>
</dbReference>
<feature type="compositionally biased region" description="Low complexity" evidence="1">
    <location>
        <begin position="10"/>
        <end position="29"/>
    </location>
</feature>
<feature type="transmembrane region" description="Helical" evidence="2">
    <location>
        <begin position="269"/>
        <end position="286"/>
    </location>
</feature>
<keyword evidence="2" id="KW-1133">Transmembrane helix</keyword>
<feature type="transmembrane region" description="Helical" evidence="2">
    <location>
        <begin position="163"/>
        <end position="189"/>
    </location>
</feature>
<evidence type="ECO:0000313" key="3">
    <source>
        <dbReference type="EMBL" id="THV50196.1"/>
    </source>
</evidence>
<keyword evidence="4" id="KW-1185">Reference proteome</keyword>
<dbReference type="Proteomes" id="UP000308671">
    <property type="component" value="Unassembled WGS sequence"/>
</dbReference>
<evidence type="ECO:0008006" key="5">
    <source>
        <dbReference type="Google" id="ProtNLM"/>
    </source>
</evidence>
<dbReference type="AlphaFoldDB" id="A0A4V4HUP8"/>
<keyword evidence="2" id="KW-0472">Membrane</keyword>
<evidence type="ECO:0000256" key="2">
    <source>
        <dbReference type="SAM" id="Phobius"/>
    </source>
</evidence>
<dbReference type="EMBL" id="PQXL01000161">
    <property type="protein sequence ID" value="THV50196.1"/>
    <property type="molecule type" value="Genomic_DNA"/>
</dbReference>
<comment type="caution">
    <text evidence="3">The sequence shown here is derived from an EMBL/GenBank/DDBJ whole genome shotgun (WGS) entry which is preliminary data.</text>
</comment>
<sequence>MLKSPYDAVPQTPLSPGTPLTPSTPGTPQYNESYPLTAQDSGHHYPVSPLPNNHYTRLANEARLEPNNSYNPVTSTQPTSLLHQDLLKQDQSGFIINEIGLQKLKRRIRVLRFISRVLITGLTIAIAVEEGRTLLNFLETHDDIRSPPGSPIPRGPWALQTQLWSAVLLFITCVVTAVLGLISVISYLISIKAANFISSMNTKFGIATESIHIATWIAVATAYRVAKNGKDLWGWACSPLAEKIQPTFQDVVNFKNVCNRSGVNFKLSLVNSGLQVASLGIWILVYKRMRTLRWLKRAESEPKL</sequence>
<proteinExistence type="predicted"/>
<evidence type="ECO:0000256" key="1">
    <source>
        <dbReference type="SAM" id="MobiDB-lite"/>
    </source>
</evidence>
<name>A0A4V4HUP8_9HELO</name>
<feature type="region of interest" description="Disordered" evidence="1">
    <location>
        <begin position="1"/>
        <end position="52"/>
    </location>
</feature>
<feature type="compositionally biased region" description="Polar residues" evidence="1">
    <location>
        <begin position="30"/>
        <end position="40"/>
    </location>
</feature>
<feature type="transmembrane region" description="Helical" evidence="2">
    <location>
        <begin position="110"/>
        <end position="128"/>
    </location>
</feature>
<evidence type="ECO:0000313" key="4">
    <source>
        <dbReference type="Proteomes" id="UP000308671"/>
    </source>
</evidence>
<accession>A0A4V4HUP8</accession>
<feature type="transmembrane region" description="Helical" evidence="2">
    <location>
        <begin position="210"/>
        <end position="226"/>
    </location>
</feature>
<keyword evidence="2" id="KW-0812">Transmembrane</keyword>
<reference evidence="3 4" key="1">
    <citation type="submission" date="2017-12" db="EMBL/GenBank/DDBJ databases">
        <title>Comparative genomics of Botrytis spp.</title>
        <authorList>
            <person name="Valero-Jimenez C.A."/>
            <person name="Tapia P."/>
            <person name="Veloso J."/>
            <person name="Silva-Moreno E."/>
            <person name="Staats M."/>
            <person name="Valdes J.H."/>
            <person name="Van Kan J.A.L."/>
        </authorList>
    </citation>
    <scope>NUCLEOTIDE SEQUENCE [LARGE SCALE GENOMIC DNA]</scope>
    <source>
        <strain evidence="3 4">MUCL435</strain>
    </source>
</reference>
<gene>
    <name evidence="3" type="ORF">BGAL_0161g00200</name>
</gene>